<evidence type="ECO:0000256" key="7">
    <source>
        <dbReference type="PIRSR" id="PIRSR031051-2"/>
    </source>
</evidence>
<evidence type="ECO:0000256" key="8">
    <source>
        <dbReference type="PIRSR" id="PIRSR031051-3"/>
    </source>
</evidence>
<dbReference type="GeneID" id="107672657"/>
<evidence type="ECO:0000313" key="10">
    <source>
        <dbReference type="Proteomes" id="UP000472260"/>
    </source>
</evidence>
<gene>
    <name evidence="9" type="primary">LOC107672657</name>
</gene>
<dbReference type="Proteomes" id="UP000472260">
    <property type="component" value="Unassembled WGS sequence"/>
</dbReference>
<evidence type="ECO:0000256" key="1">
    <source>
        <dbReference type="ARBA" id="ARBA00001946"/>
    </source>
</evidence>
<dbReference type="Ensembl" id="ENSSANT00000104487.1">
    <property type="protein sequence ID" value="ENSSANP00000098403.1"/>
    <property type="gene ID" value="ENSSANG00000048448.1"/>
</dbReference>
<keyword evidence="5 8" id="KW-0460">Magnesium</keyword>
<dbReference type="InterPro" id="IPR016965">
    <property type="entry name" value="Pase_PHOSPHO-typ"/>
</dbReference>
<name>A0A671SRJ7_9TELE</name>
<dbReference type="InterPro" id="IPR006384">
    <property type="entry name" value="HAD_hydro_PyrdxlP_Pase-like"/>
</dbReference>
<dbReference type="GO" id="GO:0046872">
    <property type="term" value="F:metal ion binding"/>
    <property type="evidence" value="ECO:0007669"/>
    <property type="project" value="UniProtKB-KW"/>
</dbReference>
<comment type="similarity">
    <text evidence="2">Belongs to the HAD-like hydrolase superfamily. PHOSPHO family.</text>
</comment>
<keyword evidence="3 8" id="KW-0479">Metal-binding</keyword>
<dbReference type="PANTHER" id="PTHR20889:SF1">
    <property type="entry name" value="PYRIDOXAL PHOSPHATE PHOSPHATASE PHOSPHO2"/>
    <property type="match status" value="1"/>
</dbReference>
<dbReference type="InterPro" id="IPR036412">
    <property type="entry name" value="HAD-like_sf"/>
</dbReference>
<organism evidence="9 10">
    <name type="scientific">Sinocyclocheilus anshuiensis</name>
    <dbReference type="NCBI Taxonomy" id="1608454"/>
    <lineage>
        <taxon>Eukaryota</taxon>
        <taxon>Metazoa</taxon>
        <taxon>Chordata</taxon>
        <taxon>Craniata</taxon>
        <taxon>Vertebrata</taxon>
        <taxon>Euteleostomi</taxon>
        <taxon>Actinopterygii</taxon>
        <taxon>Neopterygii</taxon>
        <taxon>Teleostei</taxon>
        <taxon>Ostariophysi</taxon>
        <taxon>Cypriniformes</taxon>
        <taxon>Cyprinidae</taxon>
        <taxon>Cyprininae</taxon>
        <taxon>Sinocyclocheilus</taxon>
    </lineage>
</organism>
<feature type="binding site" evidence="8">
    <location>
        <position position="39"/>
    </location>
    <ligand>
        <name>Mg(2+)</name>
        <dbReference type="ChEBI" id="CHEBI:18420"/>
    </ligand>
</feature>
<feature type="binding site" evidence="8">
    <location>
        <position position="208"/>
    </location>
    <ligand>
        <name>Mg(2+)</name>
        <dbReference type="ChEBI" id="CHEBI:18420"/>
    </ligand>
</feature>
<evidence type="ECO:0000256" key="6">
    <source>
        <dbReference type="PIRSR" id="PIRSR031051-1"/>
    </source>
</evidence>
<dbReference type="PIRSF" id="PIRSF031051">
    <property type="entry name" value="PyrdxlP_Pase_PHOSPHO2"/>
    <property type="match status" value="1"/>
</dbReference>
<evidence type="ECO:0000313" key="9">
    <source>
        <dbReference type="Ensembl" id="ENSSANP00000098403.1"/>
    </source>
</evidence>
<reference evidence="9" key="2">
    <citation type="submission" date="2025-09" db="UniProtKB">
        <authorList>
            <consortium name="Ensembl"/>
        </authorList>
    </citation>
    <scope>IDENTIFICATION</scope>
</reference>
<dbReference type="RefSeq" id="XP_016321430.1">
    <property type="nucleotide sequence ID" value="XM_016465944.1"/>
</dbReference>
<dbReference type="AlphaFoldDB" id="A0A671SRJ7"/>
<dbReference type="KEGG" id="sanh:107672657"/>
<sequence>MLCVVSNLVSVSESLTKSNNSVKLQLQRRMKTLVVFDFDHTIVDDNSDTWVIRSTPEQTLPDWLKKSYQRGRWTEYMGRVLTYIGEQSVRPEHMRAVMESIPFTDGMIELLTFISEHKKDIDCIIISDSNSVFIDWVLHASGVKSAMDDVFTNPASIDARGYMSVRCFHAHDCRQCPVNLCKRRVLQDFREKQAKADVHYERICYIGDGGNDFCPIKELKEGDIAMPRKGFTLEKRLCKAISEDSEALHAKIMPWASGNEILRQLRALIE</sequence>
<comment type="cofactor">
    <cofactor evidence="1 8">
        <name>Mg(2+)</name>
        <dbReference type="ChEBI" id="CHEBI:18420"/>
    </cofactor>
</comment>
<dbReference type="Gene3D" id="3.40.50.1000">
    <property type="entry name" value="HAD superfamily/HAD-like"/>
    <property type="match status" value="1"/>
</dbReference>
<reference evidence="9" key="1">
    <citation type="submission" date="2025-08" db="UniProtKB">
        <authorList>
            <consortium name="Ensembl"/>
        </authorList>
    </citation>
    <scope>IDENTIFICATION</scope>
</reference>
<feature type="binding site" evidence="8">
    <location>
        <position position="37"/>
    </location>
    <ligand>
        <name>Mg(2+)</name>
        <dbReference type="ChEBI" id="CHEBI:18420"/>
    </ligand>
</feature>
<dbReference type="PANTHER" id="PTHR20889">
    <property type="entry name" value="PHOSPHATASE, ORPHAN 1, 2"/>
    <property type="match status" value="1"/>
</dbReference>
<protein>
    <submittedName>
        <fullName evidence="9">Probable phosphatase phospho2</fullName>
    </submittedName>
</protein>
<dbReference type="Pfam" id="PF06888">
    <property type="entry name" value="Put_Phosphatase"/>
    <property type="match status" value="1"/>
</dbReference>
<evidence type="ECO:0000256" key="5">
    <source>
        <dbReference type="ARBA" id="ARBA00022842"/>
    </source>
</evidence>
<evidence type="ECO:0000256" key="2">
    <source>
        <dbReference type="ARBA" id="ARBA00008541"/>
    </source>
</evidence>
<dbReference type="NCBIfam" id="TIGR01489">
    <property type="entry name" value="DKMTPPase-SF"/>
    <property type="match status" value="1"/>
</dbReference>
<dbReference type="InterPro" id="IPR023214">
    <property type="entry name" value="HAD_sf"/>
</dbReference>
<evidence type="ECO:0000256" key="3">
    <source>
        <dbReference type="ARBA" id="ARBA00022723"/>
    </source>
</evidence>
<keyword evidence="4" id="KW-0378">Hydrolase</keyword>
<feature type="active site" description="Nucleophile" evidence="6">
    <location>
        <position position="37"/>
    </location>
</feature>
<dbReference type="NCBIfam" id="TIGR01488">
    <property type="entry name" value="HAD-SF-IB"/>
    <property type="match status" value="1"/>
</dbReference>
<feature type="active site" description="Proton donor" evidence="6">
    <location>
        <position position="39"/>
    </location>
</feature>
<evidence type="ECO:0000256" key="4">
    <source>
        <dbReference type="ARBA" id="ARBA00022801"/>
    </source>
</evidence>
<proteinExistence type="inferred from homology"/>
<dbReference type="SUPFAM" id="SSF56784">
    <property type="entry name" value="HAD-like"/>
    <property type="match status" value="1"/>
</dbReference>
<dbReference type="OrthoDB" id="10267182at2759"/>
<keyword evidence="10" id="KW-1185">Reference proteome</keyword>
<accession>A0A671SRJ7</accession>
<feature type="binding site" evidence="7">
    <location>
        <position position="48"/>
    </location>
    <ligand>
        <name>substrate</name>
    </ligand>
</feature>
<dbReference type="GO" id="GO:0016791">
    <property type="term" value="F:phosphatase activity"/>
    <property type="evidence" value="ECO:0007669"/>
    <property type="project" value="InterPro"/>
</dbReference>
<feature type="binding site" evidence="7">
    <location>
        <position position="128"/>
    </location>
    <ligand>
        <name>substrate</name>
    </ligand>
</feature>